<dbReference type="InterPro" id="IPR051321">
    <property type="entry name" value="PHA/PHB_synthase"/>
</dbReference>
<dbReference type="PANTHER" id="PTHR36837:SF2">
    <property type="entry name" value="POLY(3-HYDROXYALKANOATE) POLYMERASE SUBUNIT PHAC"/>
    <property type="match status" value="1"/>
</dbReference>
<protein>
    <submittedName>
        <fullName evidence="2">Poly(3-hydroxyalkanoate) polymerase subunit PhaC</fullName>
        <ecNumber evidence="2">2.3.1.-</ecNumber>
    </submittedName>
</protein>
<dbReference type="Gene3D" id="3.40.50.1820">
    <property type="entry name" value="alpha/beta hydrolase"/>
    <property type="match status" value="1"/>
</dbReference>
<evidence type="ECO:0000313" key="3">
    <source>
        <dbReference type="Proteomes" id="UP000433050"/>
    </source>
</evidence>
<dbReference type="Pfam" id="PF12146">
    <property type="entry name" value="Hydrolase_4"/>
    <property type="match status" value="1"/>
</dbReference>
<dbReference type="InterPro" id="IPR022742">
    <property type="entry name" value="Hydrolase_4"/>
</dbReference>
<dbReference type="Proteomes" id="UP000433050">
    <property type="component" value="Unassembled WGS sequence"/>
</dbReference>
<evidence type="ECO:0000259" key="1">
    <source>
        <dbReference type="Pfam" id="PF12146"/>
    </source>
</evidence>
<keyword evidence="2" id="KW-0808">Transferase</keyword>
<reference evidence="2 3" key="1">
    <citation type="submission" date="2019-12" db="EMBL/GenBank/DDBJ databases">
        <authorList>
            <person name="Reyes-Prieto M."/>
        </authorList>
    </citation>
    <scope>NUCLEOTIDE SEQUENCE [LARGE SCALE GENOMIC DNA]</scope>
    <source>
        <strain evidence="2">HF14-78462</strain>
    </source>
</reference>
<organism evidence="2 3">
    <name type="scientific">Starkeya nomas</name>
    <dbReference type="NCBI Taxonomy" id="2666134"/>
    <lineage>
        <taxon>Bacteria</taxon>
        <taxon>Pseudomonadati</taxon>
        <taxon>Pseudomonadota</taxon>
        <taxon>Alphaproteobacteria</taxon>
        <taxon>Hyphomicrobiales</taxon>
        <taxon>Xanthobacteraceae</taxon>
        <taxon>Starkeya</taxon>
    </lineage>
</organism>
<dbReference type="PANTHER" id="PTHR36837">
    <property type="entry name" value="POLY(3-HYDROXYALKANOATE) POLYMERASE SUBUNIT PHAC"/>
    <property type="match status" value="1"/>
</dbReference>
<dbReference type="EC" id="2.3.1.-" evidence="2"/>
<dbReference type="RefSeq" id="WP_159600360.1">
    <property type="nucleotide sequence ID" value="NZ_CACSAS010000001.1"/>
</dbReference>
<dbReference type="GO" id="GO:0016746">
    <property type="term" value="F:acyltransferase activity"/>
    <property type="evidence" value="ECO:0007669"/>
    <property type="project" value="UniProtKB-KW"/>
</dbReference>
<evidence type="ECO:0000313" key="2">
    <source>
        <dbReference type="EMBL" id="CAA0107556.1"/>
    </source>
</evidence>
<dbReference type="SUPFAM" id="SSF53474">
    <property type="entry name" value="alpha/beta-Hydrolases"/>
    <property type="match status" value="1"/>
</dbReference>
<dbReference type="AlphaFoldDB" id="A0A5S9PT43"/>
<feature type="domain" description="Serine aminopeptidase S33" evidence="1">
    <location>
        <begin position="120"/>
        <end position="181"/>
    </location>
</feature>
<gene>
    <name evidence="2" type="primary">phaC</name>
    <name evidence="2" type="ORF">STARVERO_03475</name>
</gene>
<dbReference type="InterPro" id="IPR029058">
    <property type="entry name" value="AB_hydrolase_fold"/>
</dbReference>
<dbReference type="EMBL" id="CACSAS010000001">
    <property type="protein sequence ID" value="CAA0107556.1"/>
    <property type="molecule type" value="Genomic_DNA"/>
</dbReference>
<proteinExistence type="predicted"/>
<keyword evidence="2" id="KW-0012">Acyltransferase</keyword>
<sequence length="360" mass="38826">MPRPPSSSPVDPRFFAGLRAAQLSAMDQWRGMQARTLDLFGFGTHECAFEVVASGPHWRLRHYPGETAGPALFMVPAPIKRPYIWDLTPTVSTVRFCLDRKFGVHLLEWLPPADGDGSAGIEAYVRAIATAREAIATRMGAAPFLLGHSLGGTLAALACAAHPGLARGLVLLGAPLSFEPGSSPFRDMVVAQERRPPSDDAIAGSQLSQSCALLSPGTFLWARWMDGALCLGDPAALDIHIHVERWALDEVALPGRLVHELVEELYREDRFRRGAFTLGGRTLGPADLALPVLAVVNEADEIGPRASVEPFFARMGDADTQVLTHPAEVGVGLQHLAVLAGRQAHAELWPRIADWIVARA</sequence>
<keyword evidence="3" id="KW-1185">Reference proteome</keyword>
<accession>A0A5S9PT43</accession>
<name>A0A5S9PT43_9HYPH</name>